<reference evidence="2 3" key="1">
    <citation type="submission" date="2017-04" db="EMBL/GenBank/DDBJ databases">
        <authorList>
            <person name="Afonso C.L."/>
            <person name="Miller P.J."/>
            <person name="Scott M.A."/>
            <person name="Spackman E."/>
            <person name="Goraichik I."/>
            <person name="Dimitrov K.M."/>
            <person name="Suarez D.L."/>
            <person name="Swayne D.E."/>
        </authorList>
    </citation>
    <scope>NUCLEOTIDE SEQUENCE [LARGE SCALE GENOMIC DNA]</scope>
    <source>
        <strain evidence="2 3">DSM 23236</strain>
    </source>
</reference>
<dbReference type="SUPFAM" id="SSF48452">
    <property type="entry name" value="TPR-like"/>
    <property type="match status" value="1"/>
</dbReference>
<proteinExistence type="predicted"/>
<sequence>MFKCLYMLLPATLLLAACGGAPLAPKPARLQAAEAAVLAANRATQSGADADASHYWREAWQAYASIDDWGGQGEARLGLANSLVRQGERDEAVRILASMRGNELFSADLRARATYQQALLQLATPDLAKASLAQARALCGAACGWVARLDNLQARLAVQGGDYAGAGALLTRVLAAPGLPGGERAHALRLMAEVALHDGALADARQRIDAAIVLDRQLAEPAYLVDDYVFLRRYAAAAGDEVLRTEAGQRLQSLCAVFSSAACSGN</sequence>
<dbReference type="OrthoDB" id="8591279at2"/>
<keyword evidence="3" id="KW-1185">Reference proteome</keyword>
<evidence type="ECO:0000313" key="3">
    <source>
        <dbReference type="Proteomes" id="UP000192761"/>
    </source>
</evidence>
<gene>
    <name evidence="2" type="ORF">SAMN02745857_01945</name>
</gene>
<dbReference type="AlphaFoldDB" id="A0A1W1XMH8"/>
<dbReference type="Proteomes" id="UP000192761">
    <property type="component" value="Unassembled WGS sequence"/>
</dbReference>
<dbReference type="RefSeq" id="WP_084090605.1">
    <property type="nucleotide sequence ID" value="NZ_FWXD01000010.1"/>
</dbReference>
<feature type="signal peptide" evidence="1">
    <location>
        <begin position="1"/>
        <end position="23"/>
    </location>
</feature>
<evidence type="ECO:0000313" key="2">
    <source>
        <dbReference type="EMBL" id="SMC24741.1"/>
    </source>
</evidence>
<keyword evidence="1" id="KW-0732">Signal</keyword>
<protein>
    <recommendedName>
        <fullName evidence="4">Tetratricopeptide repeat-containing protein</fullName>
    </recommendedName>
</protein>
<feature type="chain" id="PRO_5012438784" description="Tetratricopeptide repeat-containing protein" evidence="1">
    <location>
        <begin position="24"/>
        <end position="266"/>
    </location>
</feature>
<dbReference type="EMBL" id="FWXD01000010">
    <property type="protein sequence ID" value="SMC24741.1"/>
    <property type="molecule type" value="Genomic_DNA"/>
</dbReference>
<dbReference type="InterPro" id="IPR011990">
    <property type="entry name" value="TPR-like_helical_dom_sf"/>
</dbReference>
<dbReference type="PROSITE" id="PS51257">
    <property type="entry name" value="PROKAR_LIPOPROTEIN"/>
    <property type="match status" value="1"/>
</dbReference>
<accession>A0A1W1XMH8</accession>
<evidence type="ECO:0000256" key="1">
    <source>
        <dbReference type="SAM" id="SignalP"/>
    </source>
</evidence>
<name>A0A1W1XMH8_9NEIS</name>
<organism evidence="2 3">
    <name type="scientific">Andreprevotia lacus DSM 23236</name>
    <dbReference type="NCBI Taxonomy" id="1121001"/>
    <lineage>
        <taxon>Bacteria</taxon>
        <taxon>Pseudomonadati</taxon>
        <taxon>Pseudomonadota</taxon>
        <taxon>Betaproteobacteria</taxon>
        <taxon>Neisseriales</taxon>
        <taxon>Chitinibacteraceae</taxon>
        <taxon>Andreprevotia</taxon>
    </lineage>
</organism>
<dbReference type="STRING" id="1121001.SAMN02745857_01945"/>
<evidence type="ECO:0008006" key="4">
    <source>
        <dbReference type="Google" id="ProtNLM"/>
    </source>
</evidence>